<feature type="transmembrane region" description="Helical" evidence="9">
    <location>
        <begin position="674"/>
        <end position="693"/>
    </location>
</feature>
<feature type="transmembrane region" description="Helical" evidence="9">
    <location>
        <begin position="505"/>
        <end position="525"/>
    </location>
</feature>
<evidence type="ECO:0000256" key="1">
    <source>
        <dbReference type="ARBA" id="ARBA00004141"/>
    </source>
</evidence>
<accession>A0A6A4GZK7</accession>
<feature type="transmembrane region" description="Helical" evidence="9">
    <location>
        <begin position="446"/>
        <end position="468"/>
    </location>
</feature>
<feature type="transmembrane region" description="Helical" evidence="9">
    <location>
        <begin position="752"/>
        <end position="779"/>
    </location>
</feature>
<keyword evidence="3" id="KW-0813">Transport</keyword>
<evidence type="ECO:0000313" key="10">
    <source>
        <dbReference type="EMBL" id="KAE9390427.1"/>
    </source>
</evidence>
<dbReference type="InterPro" id="IPR004813">
    <property type="entry name" value="OPT"/>
</dbReference>
<sequence>MVLRPRKIVQNAHWIELVPWDSSSYCSLVASPDSRMASTQPVPARQDSEFIDDIEKKVYASSDEKPDYDDAVTYSEDGLEELRLKQAEELEARLASGAADDSEYLVKDAHDVSIKVLSTRDDYELPVVTFRMLFLGLGFSAFGSVLAQLYYFKPQTLSVSESFLLIVIYFIGKAWEKFLPSRGLFRYINPGPFNIKEHGAALIMAFTASSSATAIQVISVQSLYYDNQLNPGIAIFTLLGSQLIGYSFAGLLQEALVYPSICFWPSVITPATIFQTLHFDGGLGSKRTKIFWILFAGIFCYEIIPQWIFPVLTGVSIFCLVDHTSSVMRNVFGGASNNEGMGLLAVCFDWNFIGSASLYTPLWTQLNQDIGICFTYILMCAVYYGNIWHGLNFPFMSQAIFDINGLLIPCNNITEQYNQTAILTDNKFDPVKYAEVGPAYFAATNALYFITANLAMGATISHVLCFYWNELLPFFRMLNPWNKTVTVTHDEHYTAMKRYEKVPKYWFLALLAIAYGMAQATDYTGKSNFTWWQLTVILFLSSFFTIAYCTTSAILGYSQFSTQLDGFYSMIGSYMAPGDPIANMYAALYGSQPTLGQYLKIPPKVNFLVQVMGCIVGALLNYVMELSIVSQQRAALLTIAGTRLWSGQNAQSFNSNAISWGALGREMFSPGKTYFMVPVALAIGTVPPLIQYALHRKWPRNIFLKNFNTSIVLQYSCVLGVGVNTQVNTSMALGVISQYWVRNRYPRAFTKYNYIVAGALDGGTQVISFILNLALFGAAGPAVPFPQWWGNDANYSADRCLAPA</sequence>
<feature type="transmembrane region" description="Helical" evidence="9">
    <location>
        <begin position="256"/>
        <end position="278"/>
    </location>
</feature>
<feature type="transmembrane region" description="Helical" evidence="9">
    <location>
        <begin position="531"/>
        <end position="555"/>
    </location>
</feature>
<keyword evidence="7 9" id="KW-1133">Transmembrane helix</keyword>
<reference evidence="10" key="1">
    <citation type="journal article" date="2019" name="Environ. Microbiol.">
        <title>Fungal ecological strategies reflected in gene transcription - a case study of two litter decomposers.</title>
        <authorList>
            <person name="Barbi F."/>
            <person name="Kohler A."/>
            <person name="Barry K."/>
            <person name="Baskaran P."/>
            <person name="Daum C."/>
            <person name="Fauchery L."/>
            <person name="Ihrmark K."/>
            <person name="Kuo A."/>
            <person name="LaButti K."/>
            <person name="Lipzen A."/>
            <person name="Morin E."/>
            <person name="Grigoriev I.V."/>
            <person name="Henrissat B."/>
            <person name="Lindahl B."/>
            <person name="Martin F."/>
        </authorList>
    </citation>
    <scope>NUCLEOTIDE SEQUENCE</scope>
    <source>
        <strain evidence="10">JB14</strain>
    </source>
</reference>
<evidence type="ECO:0000256" key="3">
    <source>
        <dbReference type="ARBA" id="ARBA00022448"/>
    </source>
</evidence>
<dbReference type="EMBL" id="ML769658">
    <property type="protein sequence ID" value="KAE9390427.1"/>
    <property type="molecule type" value="Genomic_DNA"/>
</dbReference>
<keyword evidence="5" id="KW-0571">Peptide transport</keyword>
<gene>
    <name evidence="10" type="ORF">BT96DRAFT_967785</name>
</gene>
<dbReference type="Pfam" id="PF03169">
    <property type="entry name" value="OPT"/>
    <property type="match status" value="1"/>
</dbReference>
<feature type="transmembrane region" description="Helical" evidence="9">
    <location>
        <begin position="231"/>
        <end position="249"/>
    </location>
</feature>
<protein>
    <submittedName>
        <fullName evidence="10">OPT oligopeptide transporter</fullName>
    </submittedName>
</protein>
<dbReference type="GO" id="GO:0016020">
    <property type="term" value="C:membrane"/>
    <property type="evidence" value="ECO:0007669"/>
    <property type="project" value="UniProtKB-SubCell"/>
</dbReference>
<dbReference type="OrthoDB" id="9986677at2759"/>
<keyword evidence="4 9" id="KW-0812">Transmembrane</keyword>
<evidence type="ECO:0000256" key="4">
    <source>
        <dbReference type="ARBA" id="ARBA00022692"/>
    </source>
</evidence>
<dbReference type="AlphaFoldDB" id="A0A6A4GZK7"/>
<feature type="transmembrane region" description="Helical" evidence="9">
    <location>
        <begin position="200"/>
        <end position="225"/>
    </location>
</feature>
<dbReference type="PANTHER" id="PTHR22601">
    <property type="entry name" value="ISP4 LIKE PROTEIN"/>
    <property type="match status" value="1"/>
</dbReference>
<comment type="subcellular location">
    <subcellularLocation>
        <location evidence="1">Membrane</location>
        <topology evidence="1">Multi-pass membrane protein</topology>
    </subcellularLocation>
</comment>
<evidence type="ECO:0000313" key="11">
    <source>
        <dbReference type="Proteomes" id="UP000799118"/>
    </source>
</evidence>
<feature type="transmembrane region" description="Helical" evidence="9">
    <location>
        <begin position="132"/>
        <end position="151"/>
    </location>
</feature>
<name>A0A6A4GZK7_9AGAR</name>
<organism evidence="10 11">
    <name type="scientific">Gymnopus androsaceus JB14</name>
    <dbReference type="NCBI Taxonomy" id="1447944"/>
    <lineage>
        <taxon>Eukaryota</taxon>
        <taxon>Fungi</taxon>
        <taxon>Dikarya</taxon>
        <taxon>Basidiomycota</taxon>
        <taxon>Agaricomycotina</taxon>
        <taxon>Agaricomycetes</taxon>
        <taxon>Agaricomycetidae</taxon>
        <taxon>Agaricales</taxon>
        <taxon>Marasmiineae</taxon>
        <taxon>Omphalotaceae</taxon>
        <taxon>Gymnopus</taxon>
    </lineage>
</organism>
<comment type="similarity">
    <text evidence="2">Belongs to the oligopeptide OPT transporter family.</text>
</comment>
<dbReference type="InterPro" id="IPR004648">
    <property type="entry name" value="Oligpept_transpt"/>
</dbReference>
<evidence type="ECO:0000256" key="2">
    <source>
        <dbReference type="ARBA" id="ARBA00008807"/>
    </source>
</evidence>
<feature type="transmembrane region" description="Helical" evidence="9">
    <location>
        <begin position="607"/>
        <end position="624"/>
    </location>
</feature>
<evidence type="ECO:0000256" key="7">
    <source>
        <dbReference type="ARBA" id="ARBA00022989"/>
    </source>
</evidence>
<proteinExistence type="inferred from homology"/>
<feature type="transmembrane region" description="Helical" evidence="9">
    <location>
        <begin position="290"/>
        <end position="321"/>
    </location>
</feature>
<keyword evidence="11" id="KW-1185">Reference proteome</keyword>
<dbReference type="Proteomes" id="UP000799118">
    <property type="component" value="Unassembled WGS sequence"/>
</dbReference>
<keyword evidence="8 9" id="KW-0472">Membrane</keyword>
<keyword evidence="6" id="KW-0653">Protein transport</keyword>
<dbReference type="GO" id="GO:0035673">
    <property type="term" value="F:oligopeptide transmembrane transporter activity"/>
    <property type="evidence" value="ECO:0007669"/>
    <property type="project" value="InterPro"/>
</dbReference>
<feature type="transmembrane region" description="Helical" evidence="9">
    <location>
        <begin position="370"/>
        <end position="388"/>
    </location>
</feature>
<evidence type="ECO:0000256" key="9">
    <source>
        <dbReference type="SAM" id="Phobius"/>
    </source>
</evidence>
<dbReference type="GO" id="GO:0015031">
    <property type="term" value="P:protein transport"/>
    <property type="evidence" value="ECO:0007669"/>
    <property type="project" value="UniProtKB-KW"/>
</dbReference>
<evidence type="ECO:0000256" key="5">
    <source>
        <dbReference type="ARBA" id="ARBA00022856"/>
    </source>
</evidence>
<evidence type="ECO:0000256" key="6">
    <source>
        <dbReference type="ARBA" id="ARBA00022927"/>
    </source>
</evidence>
<evidence type="ECO:0000256" key="8">
    <source>
        <dbReference type="ARBA" id="ARBA00023136"/>
    </source>
</evidence>
<dbReference type="NCBIfam" id="TIGR00728">
    <property type="entry name" value="OPT_sfam"/>
    <property type="match status" value="1"/>
</dbReference>